<dbReference type="Proteomes" id="UP001166585">
    <property type="component" value="Unassembled WGS sequence"/>
</dbReference>
<evidence type="ECO:0000313" key="2">
    <source>
        <dbReference type="Proteomes" id="UP001166585"/>
    </source>
</evidence>
<dbReference type="InterPro" id="IPR014347">
    <property type="entry name" value="Tautomerase/MIF_sf"/>
</dbReference>
<dbReference type="PANTHER" id="PTHR35530">
    <property type="entry name" value="TAUTOMERASE-RELATED"/>
    <property type="match status" value="1"/>
</dbReference>
<keyword evidence="2" id="KW-1185">Reference proteome</keyword>
<accession>A0ABS5RC06</accession>
<dbReference type="EMBL" id="JAHCQH010000018">
    <property type="protein sequence ID" value="MBS9478364.1"/>
    <property type="molecule type" value="Genomic_DNA"/>
</dbReference>
<dbReference type="Gene3D" id="3.30.429.10">
    <property type="entry name" value="Macrophage Migration Inhibitory Factor"/>
    <property type="match status" value="2"/>
</dbReference>
<organism evidence="1 2">
    <name type="scientific">Ancylobacter radicis</name>
    <dbReference type="NCBI Taxonomy" id="2836179"/>
    <lineage>
        <taxon>Bacteria</taxon>
        <taxon>Pseudomonadati</taxon>
        <taxon>Pseudomonadota</taxon>
        <taxon>Alphaproteobacteria</taxon>
        <taxon>Hyphomicrobiales</taxon>
        <taxon>Xanthobacteraceae</taxon>
        <taxon>Ancylobacter</taxon>
    </lineage>
</organism>
<dbReference type="PANTHER" id="PTHR35530:SF1">
    <property type="entry name" value="2-HYDROXYMUCONATE TAUTOMERASE"/>
    <property type="match status" value="1"/>
</dbReference>
<name>A0ABS5RC06_9HYPH</name>
<dbReference type="RefSeq" id="WP_213756297.1">
    <property type="nucleotide sequence ID" value="NZ_JAHCQH010000018.1"/>
</dbReference>
<proteinExistence type="predicted"/>
<comment type="caution">
    <text evidence="1">The sequence shown here is derived from an EMBL/GenBank/DDBJ whole genome shotgun (WGS) entry which is preliminary data.</text>
</comment>
<gene>
    <name evidence="1" type="ORF">KIP89_14715</name>
</gene>
<evidence type="ECO:0000313" key="1">
    <source>
        <dbReference type="EMBL" id="MBS9478364.1"/>
    </source>
</evidence>
<dbReference type="SUPFAM" id="SSF55331">
    <property type="entry name" value="Tautomerase/MIF"/>
    <property type="match status" value="1"/>
</dbReference>
<protein>
    <submittedName>
        <fullName evidence="1">4-oxalocrotonate tautomerase</fullName>
    </submittedName>
</protein>
<reference evidence="1" key="1">
    <citation type="submission" date="2021-05" db="EMBL/GenBank/DDBJ databases">
        <authorList>
            <person name="Sun Q."/>
            <person name="Inoue M."/>
        </authorList>
    </citation>
    <scope>NUCLEOTIDE SEQUENCE</scope>
    <source>
        <strain evidence="1">VKM B-3255</strain>
    </source>
</reference>
<sequence length="134" mass="14549">MPMIQISFAADSRPAIEPQIAARAAELAARWLGKDPALTAVSLIRVPAAHWFCAGRSLAEQGLAGFWLDIRVTEGTNTKDEKAAFIAATFAAMGELIGPLYPESYVHVVEARGDAYGYAGLTQERRYIEARRAP</sequence>